<evidence type="ECO:0000313" key="5">
    <source>
        <dbReference type="Proteomes" id="UP001295740"/>
    </source>
</evidence>
<accession>A0AAI8YH15</accession>
<dbReference type="PANTHER" id="PTHR42748:SF14">
    <property type="entry name" value="SNOAL-LIKE DOMAIN-CONTAINING PROTEIN"/>
    <property type="match status" value="1"/>
</dbReference>
<keyword evidence="2" id="KW-0521">NADP</keyword>
<dbReference type="InterPro" id="IPR008030">
    <property type="entry name" value="NmrA-like"/>
</dbReference>
<organism evidence="4 5">
    <name type="scientific">Anthostomella pinea</name>
    <dbReference type="NCBI Taxonomy" id="933095"/>
    <lineage>
        <taxon>Eukaryota</taxon>
        <taxon>Fungi</taxon>
        <taxon>Dikarya</taxon>
        <taxon>Ascomycota</taxon>
        <taxon>Pezizomycotina</taxon>
        <taxon>Sordariomycetes</taxon>
        <taxon>Xylariomycetidae</taxon>
        <taxon>Xylariales</taxon>
        <taxon>Xylariaceae</taxon>
        <taxon>Anthostomella</taxon>
    </lineage>
</organism>
<evidence type="ECO:0000313" key="4">
    <source>
        <dbReference type="EMBL" id="CAJ2504469.1"/>
    </source>
</evidence>
<dbReference type="EMBL" id="CAUWAG010000006">
    <property type="protein sequence ID" value="CAJ2504469.1"/>
    <property type="molecule type" value="Genomic_DNA"/>
</dbReference>
<proteinExistence type="inferred from homology"/>
<dbReference type="InterPro" id="IPR036291">
    <property type="entry name" value="NAD(P)-bd_dom_sf"/>
</dbReference>
<comment type="caution">
    <text evidence="4">The sequence shown here is derived from an EMBL/GenBank/DDBJ whole genome shotgun (WGS) entry which is preliminary data.</text>
</comment>
<dbReference type="InterPro" id="IPR051164">
    <property type="entry name" value="NmrA-like_oxidored"/>
</dbReference>
<evidence type="ECO:0000259" key="3">
    <source>
        <dbReference type="Pfam" id="PF05368"/>
    </source>
</evidence>
<name>A0AAI8YH15_9PEZI</name>
<dbReference type="Pfam" id="PF05368">
    <property type="entry name" value="NmrA"/>
    <property type="match status" value="1"/>
</dbReference>
<feature type="domain" description="NmrA-like" evidence="3">
    <location>
        <begin position="4"/>
        <end position="259"/>
    </location>
</feature>
<dbReference type="Proteomes" id="UP001295740">
    <property type="component" value="Unassembled WGS sequence"/>
</dbReference>
<evidence type="ECO:0000256" key="1">
    <source>
        <dbReference type="ARBA" id="ARBA00006328"/>
    </source>
</evidence>
<dbReference type="Gene3D" id="3.40.50.720">
    <property type="entry name" value="NAD(P)-binding Rossmann-like Domain"/>
    <property type="match status" value="1"/>
</dbReference>
<dbReference type="AlphaFoldDB" id="A0AAI8YH15"/>
<evidence type="ECO:0000256" key="2">
    <source>
        <dbReference type="ARBA" id="ARBA00022857"/>
    </source>
</evidence>
<sequence length="366" mass="40341">MASTRLIAVVGGTGAQGIPVVRDLVQSGAYTVRALTRDSSSPRFQELQSFGPVTPVTGTFASEADLRATFHGAWGAFVNIDGFNAGEKTEMFWTMRAYELALEAGVRFFVLASLDYATKKAGYRPEFRAGHYDAKGRVGEWILRQNRDNAATRMAAALFTTGPYIDMAIARDTVMTPTVEDGVVTWRVPLGEDGAVPHVALDDCGVYVKWLFDHPERASGMDLEVAIDHINYHDLAAAFTKVTGRPARYVDVGFDEHFASVWGEAADRPAGYNADPADAATLTLRQNFTGFWMLFRHSGGNAGVLRRDYKLLDEIHPGRVRNAEEWFRREEERGVRLGLGSLWERVQPGKLAHVLKALEDGRAGSL</sequence>
<dbReference type="GO" id="GO:0005634">
    <property type="term" value="C:nucleus"/>
    <property type="evidence" value="ECO:0007669"/>
    <property type="project" value="TreeGrafter"/>
</dbReference>
<protein>
    <submittedName>
        <fullName evidence="4">Uu.00g118630.m01.CDS01</fullName>
    </submittedName>
</protein>
<reference evidence="4" key="1">
    <citation type="submission" date="2023-10" db="EMBL/GenBank/DDBJ databases">
        <authorList>
            <person name="Hackl T."/>
        </authorList>
    </citation>
    <scope>NUCLEOTIDE SEQUENCE</scope>
</reference>
<dbReference type="PANTHER" id="PTHR42748">
    <property type="entry name" value="NITROGEN METABOLITE REPRESSION PROTEIN NMRA FAMILY MEMBER"/>
    <property type="match status" value="1"/>
</dbReference>
<dbReference type="Gene3D" id="3.90.25.10">
    <property type="entry name" value="UDP-galactose 4-epimerase, domain 1"/>
    <property type="match status" value="1"/>
</dbReference>
<keyword evidence="5" id="KW-1185">Reference proteome</keyword>
<dbReference type="SUPFAM" id="SSF51735">
    <property type="entry name" value="NAD(P)-binding Rossmann-fold domains"/>
    <property type="match status" value="1"/>
</dbReference>
<comment type="similarity">
    <text evidence="1">Belongs to the NmrA-type oxidoreductase family.</text>
</comment>
<gene>
    <name evidence="4" type="ORF">KHLLAP_LOCUS4937</name>
</gene>